<keyword evidence="5" id="KW-1185">Reference proteome</keyword>
<dbReference type="RefSeq" id="XP_015401420.1">
    <property type="nucleotide sequence ID" value="XM_015556207.1"/>
</dbReference>
<dbReference type="SUPFAM" id="SSF51905">
    <property type="entry name" value="FAD/NAD(P)-binding domain"/>
    <property type="match status" value="1"/>
</dbReference>
<evidence type="ECO:0000259" key="3">
    <source>
        <dbReference type="PROSITE" id="PS00624"/>
    </source>
</evidence>
<reference evidence="4 5" key="1">
    <citation type="submission" date="2014-06" db="EMBL/GenBank/DDBJ databases">
        <title>The Genome of the Aflatoxigenic Filamentous Fungus Aspergillus nomius.</title>
        <authorList>
            <person name="Moore M.G."/>
            <person name="Shannon B.M."/>
            <person name="Brian M.M."/>
        </authorList>
    </citation>
    <scope>NUCLEOTIDE SEQUENCE [LARGE SCALE GENOMIC DNA]</scope>
    <source>
        <strain evidence="4 5">NRRL 13137</strain>
    </source>
</reference>
<proteinExistence type="inferred from homology"/>
<dbReference type="InterPro" id="IPR036188">
    <property type="entry name" value="FAD/NAD-bd_sf"/>
</dbReference>
<dbReference type="STRING" id="1509407.A0A0L1ILW9"/>
<feature type="binding site" evidence="2">
    <location>
        <position position="101"/>
    </location>
    <ligand>
        <name>FAD</name>
        <dbReference type="ChEBI" id="CHEBI:57692"/>
    </ligand>
</feature>
<evidence type="ECO:0000256" key="2">
    <source>
        <dbReference type="PIRSR" id="PIRSR000137-2"/>
    </source>
</evidence>
<dbReference type="InterPro" id="IPR012132">
    <property type="entry name" value="GMC_OxRdtase"/>
</dbReference>
<dbReference type="GO" id="GO:0016614">
    <property type="term" value="F:oxidoreductase activity, acting on CH-OH group of donors"/>
    <property type="evidence" value="ECO:0007669"/>
    <property type="project" value="InterPro"/>
</dbReference>
<organism evidence="4 5">
    <name type="scientific">Aspergillus nomiae NRRL (strain ATCC 15546 / NRRL 13137 / CBS 260.88 / M93)</name>
    <dbReference type="NCBI Taxonomy" id="1509407"/>
    <lineage>
        <taxon>Eukaryota</taxon>
        <taxon>Fungi</taxon>
        <taxon>Dikarya</taxon>
        <taxon>Ascomycota</taxon>
        <taxon>Pezizomycotina</taxon>
        <taxon>Eurotiomycetes</taxon>
        <taxon>Eurotiomycetidae</taxon>
        <taxon>Eurotiales</taxon>
        <taxon>Aspergillaceae</taxon>
        <taxon>Aspergillus</taxon>
        <taxon>Aspergillus subgen. Circumdati</taxon>
    </lineage>
</organism>
<dbReference type="AlphaFoldDB" id="A0A0L1ILW9"/>
<dbReference type="Gene3D" id="3.30.560.10">
    <property type="entry name" value="Glucose Oxidase, domain 3"/>
    <property type="match status" value="1"/>
</dbReference>
<dbReference type="PIRSF" id="PIRSF000137">
    <property type="entry name" value="Alcohol_oxidase"/>
    <property type="match status" value="1"/>
</dbReference>
<accession>A0A0L1ILW9</accession>
<dbReference type="PROSITE" id="PS00624">
    <property type="entry name" value="GMC_OXRED_2"/>
    <property type="match status" value="1"/>
</dbReference>
<dbReference type="SUPFAM" id="SSF54373">
    <property type="entry name" value="FAD-linked reductases, C-terminal domain"/>
    <property type="match status" value="1"/>
</dbReference>
<sequence>MGGLYKELPEGLDEVDVVIVGGSWIQRNRRLRRGISTERCLPIPVHSDCRGWPRQPGPSKCHLPMLMLNNILPGNTDTLFYEGIPEKAMGHRSLVVPSGGVLGGGSSINLLTYSRAQAIDYDQWGVEGWSSKDLVPYLQRLETYKGKGTPETHGYFGPMVVTPSNYTAKASEEGFIKAAAKLGYPEARDIQDLETVNATQRNIRYVSGGKRQDAASNYLHPRLGDSLHPNLYVLTQHQVIRVLFDGNKASGVELRPNPKFNDGTEKPVQRVKAKKLVILSSGALGTPLVLERSGVGNSEILGKAGVNVVAEVPGVGAEYQDHQLMTYAYYSSLLPNETFDAIYSGRTNVDELIKKNDPIMGWTAADVYSKLRPSDEEAKALGPAFESAWNRDYKTNPTKPLAMITSLNGFPGDPTGQPEVQYFSCSTFTPYPYSRGHLHITSKDLDAPLDFATGFFADENDVDIKKSVWSYKKQREIIRRMDVYRGEFAPLHPAFAADSDAATTSEPLDGPLPDDVSDIVYTAEDDAVLEQWLRANVGTTWHSLGTCKMAPKSEGGVVDSSLSVYGVEKLKIADLSVPPGNVGANTANTAYMIGEKAADIFIQELKGYDYGDGNNGGP</sequence>
<comment type="caution">
    <text evidence="4">The sequence shown here is derived from an EMBL/GenBank/DDBJ whole genome shotgun (WGS) entry which is preliminary data.</text>
</comment>
<protein>
    <submittedName>
        <fullName evidence="4">Glucose-methanol-choline (Gmc) oxidoreductase</fullName>
    </submittedName>
</protein>
<gene>
    <name evidence="4" type="ORF">ANOM_010951</name>
</gene>
<feature type="domain" description="Glucose-methanol-choline oxidoreductase N-terminal" evidence="3">
    <location>
        <begin position="282"/>
        <end position="296"/>
    </location>
</feature>
<dbReference type="GeneID" id="26812755"/>
<dbReference type="Pfam" id="PF05199">
    <property type="entry name" value="GMC_oxred_C"/>
    <property type="match status" value="1"/>
</dbReference>
<keyword evidence="2" id="KW-0274">FAD</keyword>
<dbReference type="Proteomes" id="UP000037505">
    <property type="component" value="Unassembled WGS sequence"/>
</dbReference>
<name>A0A0L1ILW9_ASPN3</name>
<dbReference type="PANTHER" id="PTHR11552">
    <property type="entry name" value="GLUCOSE-METHANOL-CHOLINE GMC OXIDOREDUCTASE"/>
    <property type="match status" value="1"/>
</dbReference>
<dbReference type="EMBL" id="JNOM01000593">
    <property type="protein sequence ID" value="KNG80497.1"/>
    <property type="molecule type" value="Genomic_DNA"/>
</dbReference>
<dbReference type="InterPro" id="IPR000172">
    <property type="entry name" value="GMC_OxRdtase_N"/>
</dbReference>
<dbReference type="Gene3D" id="3.50.50.60">
    <property type="entry name" value="FAD/NAD(P)-binding domain"/>
    <property type="match status" value="1"/>
</dbReference>
<dbReference type="PANTHER" id="PTHR11552:SF78">
    <property type="entry name" value="GLUCOSE-METHANOL-CHOLINE OXIDOREDUCTASE N-TERMINAL DOMAIN-CONTAINING PROTEIN"/>
    <property type="match status" value="1"/>
</dbReference>
<feature type="binding site" evidence="2">
    <location>
        <begin position="541"/>
        <end position="542"/>
    </location>
    <ligand>
        <name>FAD</name>
        <dbReference type="ChEBI" id="CHEBI:57692"/>
    </ligand>
</feature>
<feature type="binding site" evidence="2">
    <location>
        <position position="239"/>
    </location>
    <ligand>
        <name>FAD</name>
        <dbReference type="ChEBI" id="CHEBI:57692"/>
    </ligand>
</feature>
<evidence type="ECO:0000313" key="4">
    <source>
        <dbReference type="EMBL" id="KNG80497.1"/>
    </source>
</evidence>
<keyword evidence="2" id="KW-0285">Flavoprotein</keyword>
<dbReference type="GO" id="GO:0050660">
    <property type="term" value="F:flavin adenine dinucleotide binding"/>
    <property type="evidence" value="ECO:0007669"/>
    <property type="project" value="InterPro"/>
</dbReference>
<dbReference type="InterPro" id="IPR007867">
    <property type="entry name" value="GMC_OxRtase_C"/>
</dbReference>
<comment type="similarity">
    <text evidence="1">Belongs to the GMC oxidoreductase family.</text>
</comment>
<evidence type="ECO:0000256" key="1">
    <source>
        <dbReference type="ARBA" id="ARBA00010790"/>
    </source>
</evidence>
<dbReference type="OrthoDB" id="269227at2759"/>
<dbReference type="Pfam" id="PF00732">
    <property type="entry name" value="GMC_oxred_N"/>
    <property type="match status" value="1"/>
</dbReference>
<evidence type="ECO:0000313" key="5">
    <source>
        <dbReference type="Proteomes" id="UP000037505"/>
    </source>
</evidence>
<comment type="cofactor">
    <cofactor evidence="2">
        <name>FAD</name>
        <dbReference type="ChEBI" id="CHEBI:57692"/>
    </cofactor>
</comment>